<dbReference type="InterPro" id="IPR021109">
    <property type="entry name" value="Peptidase_aspartic_dom_sf"/>
</dbReference>
<dbReference type="Gene3D" id="2.40.70.10">
    <property type="entry name" value="Acid Proteases"/>
    <property type="match status" value="1"/>
</dbReference>
<organism evidence="1 2">
    <name type="scientific">Mytilus galloprovincialis</name>
    <name type="common">Mediterranean mussel</name>
    <dbReference type="NCBI Taxonomy" id="29158"/>
    <lineage>
        <taxon>Eukaryota</taxon>
        <taxon>Metazoa</taxon>
        <taxon>Spiralia</taxon>
        <taxon>Lophotrochozoa</taxon>
        <taxon>Mollusca</taxon>
        <taxon>Bivalvia</taxon>
        <taxon>Autobranchia</taxon>
        <taxon>Pteriomorphia</taxon>
        <taxon>Mytilida</taxon>
        <taxon>Mytiloidea</taxon>
        <taxon>Mytilidae</taxon>
        <taxon>Mytilinae</taxon>
        <taxon>Mytilus</taxon>
    </lineage>
</organism>
<keyword evidence="2" id="KW-1185">Reference proteome</keyword>
<accession>A0A8B6HPB8</accession>
<evidence type="ECO:0000313" key="1">
    <source>
        <dbReference type="EMBL" id="VDI82396.1"/>
    </source>
</evidence>
<reference evidence="1" key="1">
    <citation type="submission" date="2018-11" db="EMBL/GenBank/DDBJ databases">
        <authorList>
            <person name="Alioto T."/>
            <person name="Alioto T."/>
        </authorList>
    </citation>
    <scope>NUCLEOTIDE SEQUENCE</scope>
</reference>
<dbReference type="AlphaFoldDB" id="A0A8B6HPB8"/>
<protein>
    <recommendedName>
        <fullName evidence="3">Peptidase A2 domain-containing protein</fullName>
    </recommendedName>
</protein>
<proteinExistence type="predicted"/>
<dbReference type="EMBL" id="UYJE01010347">
    <property type="protein sequence ID" value="VDI82396.1"/>
    <property type="molecule type" value="Genomic_DNA"/>
</dbReference>
<sequence length="119" mass="13177">MPEIAQQDNVSKWVAFANVNGAAQVSVISATLLRQSGPKVKIKQHIILKVAGRGSEMEARYTDDLEGIAGKLKVKCKFVAADIKHKVILGIDFLEHFKGMTIDLGNYTGQIEQDHLFRK</sequence>
<comment type="caution">
    <text evidence="1">The sequence shown here is derived from an EMBL/GenBank/DDBJ whole genome shotgun (WGS) entry which is preliminary data.</text>
</comment>
<gene>
    <name evidence="1" type="ORF">MGAL_10B015847</name>
</gene>
<evidence type="ECO:0000313" key="2">
    <source>
        <dbReference type="Proteomes" id="UP000596742"/>
    </source>
</evidence>
<evidence type="ECO:0008006" key="3">
    <source>
        <dbReference type="Google" id="ProtNLM"/>
    </source>
</evidence>
<dbReference type="Proteomes" id="UP000596742">
    <property type="component" value="Unassembled WGS sequence"/>
</dbReference>
<name>A0A8B6HPB8_MYTGA</name>